<dbReference type="GO" id="GO:0006465">
    <property type="term" value="P:signal peptide processing"/>
    <property type="evidence" value="ECO:0007669"/>
    <property type="project" value="UniProtKB-UniRule"/>
</dbReference>
<dbReference type="NCBIfam" id="TIGR02228">
    <property type="entry name" value="sigpep_I_arch"/>
    <property type="match status" value="1"/>
</dbReference>
<dbReference type="CDD" id="cd06530">
    <property type="entry name" value="S26_SPase_I"/>
    <property type="match status" value="1"/>
</dbReference>
<reference evidence="8 9" key="1">
    <citation type="submission" date="2020-04" db="EMBL/GenBank/DDBJ databases">
        <title>MicrobeNet Type strains.</title>
        <authorList>
            <person name="Nicholson A.C."/>
        </authorList>
    </citation>
    <scope>NUCLEOTIDE SEQUENCE [LARGE SCALE GENOMIC DNA]</scope>
    <source>
        <strain evidence="8 9">ATCC BAA-788</strain>
    </source>
</reference>
<gene>
    <name evidence="8" type="ORF">HGA03_07060</name>
</gene>
<dbReference type="InterPro" id="IPR001733">
    <property type="entry name" value="Peptidase_S26B"/>
</dbReference>
<sequence length="195" mass="20277">MTPRTAPPPVTRAHAVARGLLAGTGAGVLALVLALAALVVVIPRVAGGVPLTVRSGSMAPALPVGSLAVVLPVEPEDVRVGDVVTVLPYPDDPTAVTHRVVAIGHRQDGSRVFTTRGDANDAVDDPVAGHQIRGRLVYAVPWLGALNDALTAEQRTAGVRLAAGALFAWAAVLWWRAWRGRGVSRRAGRRAVPGR</sequence>
<keyword evidence="4 6" id="KW-0472">Membrane</keyword>
<dbReference type="GO" id="GO:0016020">
    <property type="term" value="C:membrane"/>
    <property type="evidence" value="ECO:0007669"/>
    <property type="project" value="UniProtKB-SubCell"/>
</dbReference>
<keyword evidence="2 6" id="KW-0812">Transmembrane</keyword>
<evidence type="ECO:0000256" key="2">
    <source>
        <dbReference type="ARBA" id="ARBA00022692"/>
    </source>
</evidence>
<feature type="transmembrane region" description="Helical" evidence="6">
    <location>
        <begin position="157"/>
        <end position="175"/>
    </location>
</feature>
<accession>A0A7X6KUD1</accession>
<comment type="caution">
    <text evidence="8">The sequence shown here is derived from an EMBL/GenBank/DDBJ whole genome shotgun (WGS) entry which is preliminary data.</text>
</comment>
<evidence type="ECO:0000256" key="5">
    <source>
        <dbReference type="NCBIfam" id="TIGR02228"/>
    </source>
</evidence>
<dbReference type="RefSeq" id="WP_168629561.1">
    <property type="nucleotide sequence ID" value="NZ_BONL01000013.1"/>
</dbReference>
<keyword evidence="8" id="KW-0378">Hydrolase</keyword>
<comment type="subcellular location">
    <subcellularLocation>
        <location evidence="1">Membrane</location>
    </subcellularLocation>
</comment>
<dbReference type="EC" id="3.4.21.89" evidence="5"/>
<dbReference type="AlphaFoldDB" id="A0A7X6KUD1"/>
<proteinExistence type="predicted"/>
<dbReference type="GO" id="GO:0004252">
    <property type="term" value="F:serine-type endopeptidase activity"/>
    <property type="evidence" value="ECO:0007669"/>
    <property type="project" value="UniProtKB-UniRule"/>
</dbReference>
<evidence type="ECO:0000256" key="1">
    <source>
        <dbReference type="ARBA" id="ARBA00004370"/>
    </source>
</evidence>
<dbReference type="Proteomes" id="UP000581206">
    <property type="component" value="Unassembled WGS sequence"/>
</dbReference>
<evidence type="ECO:0000256" key="6">
    <source>
        <dbReference type="SAM" id="Phobius"/>
    </source>
</evidence>
<organism evidence="8 9">
    <name type="scientific">Cellulomonas denverensis</name>
    <dbReference type="NCBI Taxonomy" id="264297"/>
    <lineage>
        <taxon>Bacteria</taxon>
        <taxon>Bacillati</taxon>
        <taxon>Actinomycetota</taxon>
        <taxon>Actinomycetes</taxon>
        <taxon>Micrococcales</taxon>
        <taxon>Cellulomonadaceae</taxon>
        <taxon>Cellulomonas</taxon>
    </lineage>
</organism>
<dbReference type="PANTHER" id="PTHR10806:SF6">
    <property type="entry name" value="SIGNAL PEPTIDASE COMPLEX CATALYTIC SUBUNIT SEC11"/>
    <property type="match status" value="1"/>
</dbReference>
<evidence type="ECO:0000313" key="8">
    <source>
        <dbReference type="EMBL" id="NKY22424.1"/>
    </source>
</evidence>
<dbReference type="PANTHER" id="PTHR10806">
    <property type="entry name" value="SIGNAL PEPTIDASE COMPLEX CATALYTIC SUBUNIT SEC11"/>
    <property type="match status" value="1"/>
</dbReference>
<dbReference type="GO" id="GO:0009003">
    <property type="term" value="F:signal peptidase activity"/>
    <property type="evidence" value="ECO:0007669"/>
    <property type="project" value="UniProtKB-EC"/>
</dbReference>
<name>A0A7X6KUD1_9CELL</name>
<protein>
    <recommendedName>
        <fullName evidence="5">Signal peptidase I</fullName>
        <ecNumber evidence="5">3.4.21.89</ecNumber>
    </recommendedName>
</protein>
<dbReference type="Pfam" id="PF10502">
    <property type="entry name" value="Peptidase_S26"/>
    <property type="match status" value="1"/>
</dbReference>
<dbReference type="InterPro" id="IPR036286">
    <property type="entry name" value="LexA/Signal_pep-like_sf"/>
</dbReference>
<feature type="transmembrane region" description="Helical" evidence="6">
    <location>
        <begin position="20"/>
        <end position="42"/>
    </location>
</feature>
<feature type="domain" description="Peptidase S26" evidence="7">
    <location>
        <begin position="31"/>
        <end position="103"/>
    </location>
</feature>
<evidence type="ECO:0000313" key="9">
    <source>
        <dbReference type="Proteomes" id="UP000581206"/>
    </source>
</evidence>
<dbReference type="EMBL" id="JAAXOX010000003">
    <property type="protein sequence ID" value="NKY22424.1"/>
    <property type="molecule type" value="Genomic_DNA"/>
</dbReference>
<dbReference type="SUPFAM" id="SSF51306">
    <property type="entry name" value="LexA/Signal peptidase"/>
    <property type="match status" value="1"/>
</dbReference>
<evidence type="ECO:0000256" key="4">
    <source>
        <dbReference type="ARBA" id="ARBA00023136"/>
    </source>
</evidence>
<keyword evidence="9" id="KW-1185">Reference proteome</keyword>
<keyword evidence="3 6" id="KW-1133">Transmembrane helix</keyword>
<evidence type="ECO:0000256" key="3">
    <source>
        <dbReference type="ARBA" id="ARBA00022989"/>
    </source>
</evidence>
<dbReference type="InterPro" id="IPR019533">
    <property type="entry name" value="Peptidase_S26"/>
</dbReference>
<evidence type="ECO:0000259" key="7">
    <source>
        <dbReference type="Pfam" id="PF10502"/>
    </source>
</evidence>